<keyword evidence="5" id="KW-0349">Heme</keyword>
<comment type="similarity">
    <text evidence="2">Belongs to the cytochrome P450 family.</text>
</comment>
<proteinExistence type="inferred from homology"/>
<dbReference type="AlphaFoldDB" id="A0A4P9ZDV3"/>
<sequence length="455" mass="52783">IRRLILPPSDFPKNIPTIPFYVCFIPILTNWDQEMIFHRFFREHMEKHGAVKVYFASRWNILVSRPEYVLEVIRHNDIFEKSGNQEKIPYSVISEYLGDNLISAGNKNWEKYRSVAEDSIKFPDTEPLDGNVDALISQIKTDLPQNGILNVNNIFQKFSLACIGDCIIGCDLKGITANGHSIHERIIYLKKQIFQPLYMNFTFLDKFPIPSRIRARKAIREFKEFYQNKILNETTNENTKKLGPRLAAANEAGLITKKQFQDNAMIAMVAGHENPQILLTTVIYLLSKYQNVQNKLRKELTRYNQEDLEGCPYLNAVIYECLRLYPPLAQLINRVTRKPVRLGKNIIIPKGVYVGNNSLYTQRDRNYWDDADSFLPERWGVTAEEIAKKYRLAKSNCTLTAFHGRKRACLGQHFALMEVRKAVIRIMLEFKFSLDPNWVERVTQSGPMWPVNLSV</sequence>
<evidence type="ECO:0000256" key="5">
    <source>
        <dbReference type="PIRSR" id="PIRSR602403-1"/>
    </source>
</evidence>
<evidence type="ECO:0000256" key="1">
    <source>
        <dbReference type="ARBA" id="ARBA00001971"/>
    </source>
</evidence>
<dbReference type="EMBL" id="ML004466">
    <property type="protein sequence ID" value="RKP30090.1"/>
    <property type="molecule type" value="Genomic_DNA"/>
</dbReference>
<feature type="non-terminal residue" evidence="6">
    <location>
        <position position="1"/>
    </location>
</feature>
<dbReference type="GO" id="GO:0016705">
    <property type="term" value="F:oxidoreductase activity, acting on paired donors, with incorporation or reduction of molecular oxygen"/>
    <property type="evidence" value="ECO:0007669"/>
    <property type="project" value="InterPro"/>
</dbReference>
<dbReference type="GO" id="GO:0020037">
    <property type="term" value="F:heme binding"/>
    <property type="evidence" value="ECO:0007669"/>
    <property type="project" value="InterPro"/>
</dbReference>
<evidence type="ECO:0000313" key="6">
    <source>
        <dbReference type="EMBL" id="RKP30090.1"/>
    </source>
</evidence>
<feature type="binding site" description="axial binding residue" evidence="5">
    <location>
        <position position="409"/>
    </location>
    <ligand>
        <name>heme</name>
        <dbReference type="ChEBI" id="CHEBI:30413"/>
    </ligand>
    <ligandPart>
        <name>Fe</name>
        <dbReference type="ChEBI" id="CHEBI:18248"/>
    </ligandPart>
</feature>
<dbReference type="OrthoDB" id="1470350at2759"/>
<dbReference type="InterPro" id="IPR002403">
    <property type="entry name" value="Cyt_P450_E_grp-IV"/>
</dbReference>
<evidence type="ECO:0000256" key="4">
    <source>
        <dbReference type="ARBA" id="ARBA00023004"/>
    </source>
</evidence>
<accession>A0A4P9ZDV3</accession>
<dbReference type="PANTHER" id="PTHR24305">
    <property type="entry name" value="CYTOCHROME P450"/>
    <property type="match status" value="1"/>
</dbReference>
<dbReference type="CDD" id="cd11070">
    <property type="entry name" value="CYP56-like"/>
    <property type="match status" value="1"/>
</dbReference>
<evidence type="ECO:0000256" key="2">
    <source>
        <dbReference type="ARBA" id="ARBA00010617"/>
    </source>
</evidence>
<dbReference type="SUPFAM" id="SSF48264">
    <property type="entry name" value="Cytochrome P450"/>
    <property type="match status" value="1"/>
</dbReference>
<dbReference type="InterPro" id="IPR050121">
    <property type="entry name" value="Cytochrome_P450_monoxygenase"/>
</dbReference>
<dbReference type="GO" id="GO:0005506">
    <property type="term" value="F:iron ion binding"/>
    <property type="evidence" value="ECO:0007669"/>
    <property type="project" value="InterPro"/>
</dbReference>
<comment type="cofactor">
    <cofactor evidence="1 5">
        <name>heme</name>
        <dbReference type="ChEBI" id="CHEBI:30413"/>
    </cofactor>
</comment>
<protein>
    <submittedName>
        <fullName evidence="6">Cytochrome P450</fullName>
    </submittedName>
</protein>
<reference evidence="7" key="1">
    <citation type="journal article" date="2018" name="Nat. Microbiol.">
        <title>Leveraging single-cell genomics to expand the fungal tree of life.</title>
        <authorList>
            <person name="Ahrendt S.R."/>
            <person name="Quandt C.A."/>
            <person name="Ciobanu D."/>
            <person name="Clum A."/>
            <person name="Salamov A."/>
            <person name="Andreopoulos B."/>
            <person name="Cheng J.F."/>
            <person name="Woyke T."/>
            <person name="Pelin A."/>
            <person name="Henrissat B."/>
            <person name="Reynolds N.K."/>
            <person name="Benny G.L."/>
            <person name="Smith M.E."/>
            <person name="James T.Y."/>
            <person name="Grigoriev I.V."/>
        </authorList>
    </citation>
    <scope>NUCLEOTIDE SEQUENCE [LARGE SCALE GENOMIC DNA]</scope>
    <source>
        <strain evidence="7">Baker2002</strain>
    </source>
</reference>
<evidence type="ECO:0000313" key="7">
    <source>
        <dbReference type="Proteomes" id="UP000268321"/>
    </source>
</evidence>
<keyword evidence="3 5" id="KW-0479">Metal-binding</keyword>
<dbReference type="Proteomes" id="UP000268321">
    <property type="component" value="Unassembled WGS sequence"/>
</dbReference>
<dbReference type="InterPro" id="IPR036396">
    <property type="entry name" value="Cyt_P450_sf"/>
</dbReference>
<dbReference type="PRINTS" id="PR00385">
    <property type="entry name" value="P450"/>
</dbReference>
<dbReference type="InterPro" id="IPR001128">
    <property type="entry name" value="Cyt_P450"/>
</dbReference>
<dbReference type="GO" id="GO:0004497">
    <property type="term" value="F:monooxygenase activity"/>
    <property type="evidence" value="ECO:0007669"/>
    <property type="project" value="InterPro"/>
</dbReference>
<name>A0A4P9ZDV3_9ASCO</name>
<dbReference type="PANTHER" id="PTHR24305:SF223">
    <property type="entry name" value="CYTOCHROME P450-DIT2"/>
    <property type="match status" value="1"/>
</dbReference>
<keyword evidence="7" id="KW-1185">Reference proteome</keyword>
<dbReference type="Pfam" id="PF00067">
    <property type="entry name" value="p450"/>
    <property type="match status" value="1"/>
</dbReference>
<gene>
    <name evidence="6" type="ORF">METBISCDRAFT_4726</name>
</gene>
<keyword evidence="4 5" id="KW-0408">Iron</keyword>
<organism evidence="6 7">
    <name type="scientific">Metschnikowia bicuspidata</name>
    <dbReference type="NCBI Taxonomy" id="27322"/>
    <lineage>
        <taxon>Eukaryota</taxon>
        <taxon>Fungi</taxon>
        <taxon>Dikarya</taxon>
        <taxon>Ascomycota</taxon>
        <taxon>Saccharomycotina</taxon>
        <taxon>Pichiomycetes</taxon>
        <taxon>Metschnikowiaceae</taxon>
        <taxon>Metschnikowia</taxon>
    </lineage>
</organism>
<dbReference type="PRINTS" id="PR00465">
    <property type="entry name" value="EP450IV"/>
</dbReference>
<feature type="non-terminal residue" evidence="6">
    <location>
        <position position="455"/>
    </location>
</feature>
<dbReference type="Gene3D" id="1.10.630.10">
    <property type="entry name" value="Cytochrome P450"/>
    <property type="match status" value="1"/>
</dbReference>
<evidence type="ECO:0000256" key="3">
    <source>
        <dbReference type="ARBA" id="ARBA00022723"/>
    </source>
</evidence>